<dbReference type="InterPro" id="IPR036291">
    <property type="entry name" value="NAD(P)-bd_dom_sf"/>
</dbReference>
<dbReference type="GO" id="GO:0016616">
    <property type="term" value="F:oxidoreductase activity, acting on the CH-OH group of donors, NAD or NADP as acceptor"/>
    <property type="evidence" value="ECO:0007669"/>
    <property type="project" value="UniProtKB-ARBA"/>
</dbReference>
<dbReference type="HOGENOM" id="CLU_019796_1_0_6"/>
<proteinExistence type="predicted"/>
<dbReference type="SUPFAM" id="SSF51735">
    <property type="entry name" value="NAD(P)-binding Rossmann-fold domains"/>
    <property type="match status" value="1"/>
</dbReference>
<feature type="domain" description="D-isomer specific 2-hydroxyacid dehydrogenase NAD-binding" evidence="3">
    <location>
        <begin position="116"/>
        <end position="288"/>
    </location>
</feature>
<evidence type="ECO:0000259" key="3">
    <source>
        <dbReference type="Pfam" id="PF02826"/>
    </source>
</evidence>
<sequence>METLNIDCLVSYGDDFVARLDRRLAHWRDQGWPVPARTLCLRPAAETCGESELLLGEPAHILHYLQKYPEALHRLRWIQSSFAGVDALAGLALPSSCKLTAMKAAFGPLISEYVFGHLLSYRRDFLVYRQQQADKLWRQHSYRSIAGETLLVVGLGGIGRHLLTTARHFGMRTLGVCRTGVSDVDADAIYPVSALQRALAQADVVVLALPATADSRKLMDAAALSALKPGALLFNVGRGVLVDDPALLQALDAGIVAHAWLDVFQQEPLPADHPFWSHAGVTVTPHVAALTFEQDLADFYGDNLARWLCGKPLLGEVDLARGY</sequence>
<organism evidence="4 5">
    <name type="scientific">Simiduia agarivorans (strain DSM 21679 / JCM 13881 / BCRC 17597 / SA1)</name>
    <dbReference type="NCBI Taxonomy" id="1117647"/>
    <lineage>
        <taxon>Bacteria</taxon>
        <taxon>Pseudomonadati</taxon>
        <taxon>Pseudomonadota</taxon>
        <taxon>Gammaproteobacteria</taxon>
        <taxon>Cellvibrionales</taxon>
        <taxon>Cellvibrionaceae</taxon>
        <taxon>Simiduia</taxon>
    </lineage>
</organism>
<evidence type="ECO:0000256" key="1">
    <source>
        <dbReference type="ARBA" id="ARBA00023002"/>
    </source>
</evidence>
<dbReference type="eggNOG" id="COG0111">
    <property type="taxonomic scope" value="Bacteria"/>
</dbReference>
<reference evidence="4 5" key="1">
    <citation type="journal article" date="2013" name="Genome Announc.">
        <title>Complete genome sequence of Simiduia agarivorans SA1(T), a marine bacterium able to degrade a variety of polysaccharides.</title>
        <authorList>
            <person name="Lin S.Y."/>
            <person name="Shieh W.Y."/>
            <person name="Chen J.S."/>
            <person name="Tang S.L."/>
        </authorList>
    </citation>
    <scope>NUCLEOTIDE SEQUENCE [LARGE SCALE GENOMIC DNA]</scope>
    <source>
        <strain evidence="5">DSM 21679 / JCM 13881 / BCRC 17597 / SA1</strain>
    </source>
</reference>
<keyword evidence="1" id="KW-0560">Oxidoreductase</keyword>
<dbReference type="CDD" id="cd05300">
    <property type="entry name" value="2-Hacid_dh_1"/>
    <property type="match status" value="1"/>
</dbReference>
<evidence type="ECO:0000313" key="4">
    <source>
        <dbReference type="EMBL" id="AFV00862.1"/>
    </source>
</evidence>
<dbReference type="PANTHER" id="PTHR43333:SF1">
    <property type="entry name" value="D-ISOMER SPECIFIC 2-HYDROXYACID DEHYDROGENASE NAD-BINDING DOMAIN-CONTAINING PROTEIN"/>
    <property type="match status" value="1"/>
</dbReference>
<dbReference type="InterPro" id="IPR006140">
    <property type="entry name" value="D-isomer_DH_NAD-bd"/>
</dbReference>
<dbReference type="KEGG" id="saga:M5M_18665"/>
<dbReference type="RefSeq" id="WP_015049012.1">
    <property type="nucleotide sequence ID" value="NC_018868.3"/>
</dbReference>
<dbReference type="PROSITE" id="PS00671">
    <property type="entry name" value="D_2_HYDROXYACID_DH_3"/>
    <property type="match status" value="1"/>
</dbReference>
<dbReference type="PANTHER" id="PTHR43333">
    <property type="entry name" value="2-HACID_DH_C DOMAIN-CONTAINING PROTEIN"/>
    <property type="match status" value="1"/>
</dbReference>
<dbReference type="STRING" id="1117647.M5M_18665"/>
<gene>
    <name evidence="4" type="ordered locus">M5M_18665</name>
</gene>
<evidence type="ECO:0000313" key="5">
    <source>
        <dbReference type="Proteomes" id="UP000000466"/>
    </source>
</evidence>
<dbReference type="GO" id="GO:0051287">
    <property type="term" value="F:NAD binding"/>
    <property type="evidence" value="ECO:0007669"/>
    <property type="project" value="InterPro"/>
</dbReference>
<dbReference type="EMBL" id="CP003746">
    <property type="protein sequence ID" value="AFV00862.1"/>
    <property type="molecule type" value="Genomic_DNA"/>
</dbReference>
<evidence type="ECO:0000256" key="2">
    <source>
        <dbReference type="ARBA" id="ARBA00023027"/>
    </source>
</evidence>
<dbReference type="AlphaFoldDB" id="K4KPA8"/>
<keyword evidence="5" id="KW-1185">Reference proteome</keyword>
<dbReference type="OrthoDB" id="9787219at2"/>
<accession>K4KPA8</accession>
<name>K4KPA8_SIMAS</name>
<dbReference type="InterPro" id="IPR029753">
    <property type="entry name" value="D-isomer_DH_CS"/>
</dbReference>
<dbReference type="Proteomes" id="UP000000466">
    <property type="component" value="Chromosome"/>
</dbReference>
<keyword evidence="2" id="KW-0520">NAD</keyword>
<dbReference type="Pfam" id="PF02826">
    <property type="entry name" value="2-Hacid_dh_C"/>
    <property type="match status" value="1"/>
</dbReference>
<protein>
    <submittedName>
        <fullName evidence="4">D-isomer specific 2-hydroxyacid dehydrogenase family protein</fullName>
    </submittedName>
</protein>
<dbReference type="Gene3D" id="3.40.50.720">
    <property type="entry name" value="NAD(P)-binding Rossmann-like Domain"/>
    <property type="match status" value="2"/>
</dbReference>